<dbReference type="InParanoid" id="A0A803JCD5"/>
<dbReference type="Pfam" id="PF15810">
    <property type="entry name" value="CCDC117"/>
    <property type="match status" value="1"/>
</dbReference>
<name>A0A803JCD5_XENTR</name>
<proteinExistence type="predicted"/>
<organism evidence="2">
    <name type="scientific">Xenopus tropicalis</name>
    <name type="common">Western clawed frog</name>
    <name type="synonym">Silurana tropicalis</name>
    <dbReference type="NCBI Taxonomy" id="8364"/>
    <lineage>
        <taxon>Eukaryota</taxon>
        <taxon>Metazoa</taxon>
        <taxon>Chordata</taxon>
        <taxon>Craniata</taxon>
        <taxon>Vertebrata</taxon>
        <taxon>Euteleostomi</taxon>
        <taxon>Amphibia</taxon>
        <taxon>Batrachia</taxon>
        <taxon>Anura</taxon>
        <taxon>Pipoidea</taxon>
        <taxon>Pipidae</taxon>
        <taxon>Xenopodinae</taxon>
        <taxon>Xenopus</taxon>
        <taxon>Silurana</taxon>
    </lineage>
</organism>
<reference evidence="2" key="2">
    <citation type="submission" date="2021-03" db="UniProtKB">
        <authorList>
            <consortium name="Ensembl"/>
        </authorList>
    </citation>
    <scope>IDENTIFICATION</scope>
</reference>
<sequence>MANLKSGTSNSESGTAGSAINIGTDGWERKAGMAAVGTPFNGMLYRMDFHKSSDSLHQISNLQSSIDNSFFSADMSKHNPANPASTGSSVNFNNAYFNMYSLCNQSPSSTGGGITPFMPNAIVSPNSGGGLGCSATGSGFPHSSRNKHKREEDIFECPLKKRRISEHAEVPIFPEPTTCHSSADILIGETLGSSWDSNCKSKTTTALQYSDSELLPVMHSAQTEEMEESSSESFSPVCGRAQVNYSRLSSTNDELEMDKTSDHLPSLIMSDVLKEGLKRGFEESLTKKIVDSMNRPSMELVLWKPQSELLFDRLQAVFKSHKKERDLKKPAPSASQTTSFIQEIEIIEDDHLCSSEPTSDLNRTWSRDDEEEEMEL</sequence>
<dbReference type="PANTHER" id="PTHR36128:SF1">
    <property type="entry name" value="COILED-COIL DOMAIN-CONTAINING PROTEIN 117"/>
    <property type="match status" value="1"/>
</dbReference>
<accession>A0A803JCD5</accession>
<protein>
    <submittedName>
        <fullName evidence="2">Coiled-coil domain containing 117</fullName>
    </submittedName>
</protein>
<dbReference type="GeneTree" id="ENSGT00390000005772"/>
<feature type="region of interest" description="Disordered" evidence="1">
    <location>
        <begin position="350"/>
        <end position="376"/>
    </location>
</feature>
<dbReference type="Bgee" id="ENSXETG00000038458">
    <property type="expression patterns" value="Expressed in ovary and 12 other cell types or tissues"/>
</dbReference>
<evidence type="ECO:0000256" key="1">
    <source>
        <dbReference type="SAM" id="MobiDB-lite"/>
    </source>
</evidence>
<dbReference type="AlphaFoldDB" id="A0A803JCD5"/>
<dbReference type="FunCoup" id="A0A803JCD5">
    <property type="interactions" value="454"/>
</dbReference>
<evidence type="ECO:0000313" key="2">
    <source>
        <dbReference type="Ensembl" id="ENSXETP00000105556"/>
    </source>
</evidence>
<dbReference type="InterPro" id="IPR031630">
    <property type="entry name" value="CCDC117"/>
</dbReference>
<dbReference type="Ensembl" id="ENSXETT00000116594">
    <property type="protein sequence ID" value="ENSXETP00000105556"/>
    <property type="gene ID" value="ENSXETG00000038458"/>
</dbReference>
<dbReference type="PANTHER" id="PTHR36128">
    <property type="entry name" value="COILED-COIL DOMAIN-CONTAINING PROTEIN 117"/>
    <property type="match status" value="1"/>
</dbReference>
<gene>
    <name evidence="2" type="primary">ccdc117</name>
</gene>
<feature type="compositionally biased region" description="Polar residues" evidence="1">
    <location>
        <begin position="355"/>
        <end position="364"/>
    </location>
</feature>
<reference evidence="2" key="1">
    <citation type="journal article" date="2010" name="Science">
        <title>The genome of the Western clawed frog Xenopus tropicalis.</title>
        <authorList>
            <person name="Hellsten U."/>
            <person name="Harland R.M."/>
            <person name="Gilchrist M.J."/>
            <person name="Hendrix D."/>
            <person name="Jurka J."/>
            <person name="Kapitonov V."/>
            <person name="Ovcharenko I."/>
            <person name="Putnam N.H."/>
            <person name="Shu S."/>
            <person name="Taher L."/>
            <person name="Blitz I.L."/>
            <person name="Blumberg B."/>
            <person name="Dichmann D.S."/>
            <person name="Dubchak I."/>
            <person name="Amaya E."/>
            <person name="Detter J.C."/>
            <person name="Fletcher R."/>
            <person name="Gerhard D.S."/>
            <person name="Goodstein D."/>
            <person name="Graves T."/>
            <person name="Grigoriev I.V."/>
            <person name="Grimwood J."/>
            <person name="Kawashima T."/>
            <person name="Lindquist E."/>
            <person name="Lucas S.M."/>
            <person name="Mead P.E."/>
            <person name="Mitros T."/>
            <person name="Ogino H."/>
            <person name="Ohta Y."/>
            <person name="Poliakov A.V."/>
            <person name="Pollet N."/>
            <person name="Robert J."/>
            <person name="Salamov A."/>
            <person name="Sater A.K."/>
            <person name="Schmutz J."/>
            <person name="Terry A."/>
            <person name="Vize P.D."/>
            <person name="Warren W.C."/>
            <person name="Wells D."/>
            <person name="Wills A."/>
            <person name="Wilson R.K."/>
            <person name="Zimmerman L.B."/>
            <person name="Zorn A.M."/>
            <person name="Grainger R."/>
            <person name="Grammer T."/>
            <person name="Khokha M.K."/>
            <person name="Richardson P.M."/>
            <person name="Rokhsar D.S."/>
        </authorList>
    </citation>
    <scope>NUCLEOTIDE SEQUENCE [LARGE SCALE GENOMIC DNA]</scope>
    <source>
        <strain evidence="2">Nigerian</strain>
    </source>
</reference>